<evidence type="ECO:0008006" key="3">
    <source>
        <dbReference type="Google" id="ProtNLM"/>
    </source>
</evidence>
<proteinExistence type="predicted"/>
<dbReference type="InterPro" id="IPR058532">
    <property type="entry name" value="YjbR/MT2646/Rv2570-like"/>
</dbReference>
<dbReference type="Pfam" id="PF04237">
    <property type="entry name" value="YjbR"/>
    <property type="match status" value="1"/>
</dbReference>
<accession>A0A7W9FXE0</accession>
<dbReference type="Proteomes" id="UP000579153">
    <property type="component" value="Unassembled WGS sequence"/>
</dbReference>
<dbReference type="SUPFAM" id="SSF142906">
    <property type="entry name" value="YjbR-like"/>
    <property type="match status" value="1"/>
</dbReference>
<evidence type="ECO:0000313" key="2">
    <source>
        <dbReference type="Proteomes" id="UP000579153"/>
    </source>
</evidence>
<reference evidence="1 2" key="1">
    <citation type="submission" date="2020-08" db="EMBL/GenBank/DDBJ databases">
        <title>Sequencing the genomes of 1000 actinobacteria strains.</title>
        <authorList>
            <person name="Klenk H.-P."/>
        </authorList>
    </citation>
    <scope>NUCLEOTIDE SEQUENCE [LARGE SCALE GENOMIC DNA]</scope>
    <source>
        <strain evidence="1 2">DSM 45507</strain>
    </source>
</reference>
<dbReference type="RefSeq" id="WP_185067273.1">
    <property type="nucleotide sequence ID" value="NZ_JACHMB010000001.1"/>
</dbReference>
<gene>
    <name evidence="1" type="ORF">HD596_000015</name>
</gene>
<protein>
    <recommendedName>
        <fullName evidence="3">MmcQ/YjbR family DNA-binding protein</fullName>
    </recommendedName>
</protein>
<evidence type="ECO:0000313" key="1">
    <source>
        <dbReference type="EMBL" id="MBB5773259.1"/>
    </source>
</evidence>
<dbReference type="InterPro" id="IPR038056">
    <property type="entry name" value="YjbR-like_sf"/>
</dbReference>
<dbReference type="Gene3D" id="3.90.1150.30">
    <property type="match status" value="1"/>
</dbReference>
<name>A0A7W9FXE0_9ACTN</name>
<keyword evidence="2" id="KW-1185">Reference proteome</keyword>
<comment type="caution">
    <text evidence="1">The sequence shown here is derived from an EMBL/GenBank/DDBJ whole genome shotgun (WGS) entry which is preliminary data.</text>
</comment>
<dbReference type="AlphaFoldDB" id="A0A7W9FXE0"/>
<dbReference type="EMBL" id="JACHMB010000001">
    <property type="protein sequence ID" value="MBB5773259.1"/>
    <property type="molecule type" value="Genomic_DNA"/>
</dbReference>
<organism evidence="1 2">
    <name type="scientific">Nonomuraea jabiensis</name>
    <dbReference type="NCBI Taxonomy" id="882448"/>
    <lineage>
        <taxon>Bacteria</taxon>
        <taxon>Bacillati</taxon>
        <taxon>Actinomycetota</taxon>
        <taxon>Actinomycetes</taxon>
        <taxon>Streptosporangiales</taxon>
        <taxon>Streptosporangiaceae</taxon>
        <taxon>Nonomuraea</taxon>
    </lineage>
</organism>
<sequence>MDALERLRALCLALPEVTERPSHGEPTWFVRGKKTFVMFADHHHDDRLAFWCAAPPGAQAELVAEDPERFFRPPYVGHRGWLGVYLDVEVDWAEVAEIVADAYRQIAPKSLIARMP</sequence>